<protein>
    <submittedName>
        <fullName evidence="2">Uncharacterized protein</fullName>
    </submittedName>
</protein>
<reference evidence="3" key="1">
    <citation type="submission" date="2018-08" db="EMBL/GenBank/DDBJ databases">
        <authorList>
            <person name="Zhang J."/>
            <person name="Du Z.-J."/>
        </authorList>
    </citation>
    <scope>NUCLEOTIDE SEQUENCE [LARGE SCALE GENOMIC DNA]</scope>
    <source>
        <strain evidence="3">KCTC 52655</strain>
    </source>
</reference>
<dbReference type="OrthoDB" id="980779at2"/>
<keyword evidence="1" id="KW-1133">Transmembrane helix</keyword>
<sequence>MSRSFPFAYYESFTDKTLETTIDALKIKGNSNAELLLILRLLSGAIKVEHKDSEYQFTQKINYCTSDFKPYNQKWNEKFPGLLGDGFTDEQLADFIEFSKYRSNRKFYKNILSELSYFCYYSHKKSHASAFIFLYRVLEHISYALPLIYASKTDSFTNTYTLLKELLSEDNSAGELRFFKTFIQKVFKESPLLESSIDFEMTRPTVEDQEYMFDELKKSCARSALSEATDEPRVLSIKFGETGSFLANVRNRFFHFMNGHENNINSSNIKNIDGLFAIVNKAGLFWVTTIFLEVVAYSANYYLTVKNQE</sequence>
<gene>
    <name evidence="2" type="ORF">DXV75_16940</name>
</gene>
<keyword evidence="3" id="KW-1185">Reference proteome</keyword>
<evidence type="ECO:0000313" key="2">
    <source>
        <dbReference type="EMBL" id="RDV23876.1"/>
    </source>
</evidence>
<evidence type="ECO:0000313" key="3">
    <source>
        <dbReference type="Proteomes" id="UP000256561"/>
    </source>
</evidence>
<accession>A0A3D8M2N5</accession>
<keyword evidence="1" id="KW-0812">Transmembrane</keyword>
<feature type="transmembrane region" description="Helical" evidence="1">
    <location>
        <begin position="283"/>
        <end position="303"/>
    </location>
</feature>
<organism evidence="2 3">
    <name type="scientific">Alteromonas aestuariivivens</name>
    <dbReference type="NCBI Taxonomy" id="1938339"/>
    <lineage>
        <taxon>Bacteria</taxon>
        <taxon>Pseudomonadati</taxon>
        <taxon>Pseudomonadota</taxon>
        <taxon>Gammaproteobacteria</taxon>
        <taxon>Alteromonadales</taxon>
        <taxon>Alteromonadaceae</taxon>
        <taxon>Alteromonas/Salinimonas group</taxon>
        <taxon>Alteromonas</taxon>
    </lineage>
</organism>
<comment type="caution">
    <text evidence="2">The sequence shown here is derived from an EMBL/GenBank/DDBJ whole genome shotgun (WGS) entry which is preliminary data.</text>
</comment>
<proteinExistence type="predicted"/>
<dbReference type="AlphaFoldDB" id="A0A3D8M2N5"/>
<dbReference type="Proteomes" id="UP000256561">
    <property type="component" value="Unassembled WGS sequence"/>
</dbReference>
<dbReference type="EMBL" id="QRHA01000025">
    <property type="protein sequence ID" value="RDV23876.1"/>
    <property type="molecule type" value="Genomic_DNA"/>
</dbReference>
<keyword evidence="1" id="KW-0472">Membrane</keyword>
<dbReference type="RefSeq" id="WP_115594603.1">
    <property type="nucleotide sequence ID" value="NZ_QRHA01000025.1"/>
</dbReference>
<evidence type="ECO:0000256" key="1">
    <source>
        <dbReference type="SAM" id="Phobius"/>
    </source>
</evidence>
<name>A0A3D8M2N5_9ALTE</name>